<evidence type="ECO:0008006" key="4">
    <source>
        <dbReference type="Google" id="ProtNLM"/>
    </source>
</evidence>
<proteinExistence type="predicted"/>
<sequence length="166" mass="18509">MWCIVCVLLCKSVNCCKHSYSLTELWTVGVMCNMEITRAFQWSQNIPEDISRSPWLVFGPGKWHCQLPFANVQNGPGSHSPPILLTRLIVHKTDDSRKRTETATLRDCSSIIITESLLHPLIPDATVQLTGRSLQCFITAKEENFASINIMAGALTELTISTAVFT</sequence>
<comment type="caution">
    <text evidence="2">The sequence shown here is derived from an EMBL/GenBank/DDBJ whole genome shotgun (WGS) entry which is preliminary data.</text>
</comment>
<reference evidence="2 3" key="1">
    <citation type="submission" date="2021-06" db="EMBL/GenBank/DDBJ databases">
        <authorList>
            <person name="Palmer J.M."/>
        </authorList>
    </citation>
    <scope>NUCLEOTIDE SEQUENCE [LARGE SCALE GENOMIC DNA]</scope>
    <source>
        <strain evidence="3">if_2019</strain>
        <tissue evidence="2">Muscle</tissue>
    </source>
</reference>
<accession>A0ABV0T788</accession>
<feature type="chain" id="PRO_5045216693" description="Secreted protein" evidence="1">
    <location>
        <begin position="16"/>
        <end position="166"/>
    </location>
</feature>
<feature type="signal peptide" evidence="1">
    <location>
        <begin position="1"/>
        <end position="15"/>
    </location>
</feature>
<gene>
    <name evidence="2" type="ORF">ILYODFUR_011894</name>
</gene>
<keyword evidence="3" id="KW-1185">Reference proteome</keyword>
<keyword evidence="1" id="KW-0732">Signal</keyword>
<dbReference type="EMBL" id="JAHRIQ010024083">
    <property type="protein sequence ID" value="MEQ2228738.1"/>
    <property type="molecule type" value="Genomic_DNA"/>
</dbReference>
<protein>
    <recommendedName>
        <fullName evidence="4">Secreted protein</fullName>
    </recommendedName>
</protein>
<evidence type="ECO:0000313" key="3">
    <source>
        <dbReference type="Proteomes" id="UP001482620"/>
    </source>
</evidence>
<evidence type="ECO:0000313" key="2">
    <source>
        <dbReference type="EMBL" id="MEQ2228738.1"/>
    </source>
</evidence>
<dbReference type="Proteomes" id="UP001482620">
    <property type="component" value="Unassembled WGS sequence"/>
</dbReference>
<evidence type="ECO:0000256" key="1">
    <source>
        <dbReference type="SAM" id="SignalP"/>
    </source>
</evidence>
<name>A0ABV0T788_9TELE</name>
<organism evidence="2 3">
    <name type="scientific">Ilyodon furcidens</name>
    <name type="common">goldbreast splitfin</name>
    <dbReference type="NCBI Taxonomy" id="33524"/>
    <lineage>
        <taxon>Eukaryota</taxon>
        <taxon>Metazoa</taxon>
        <taxon>Chordata</taxon>
        <taxon>Craniata</taxon>
        <taxon>Vertebrata</taxon>
        <taxon>Euteleostomi</taxon>
        <taxon>Actinopterygii</taxon>
        <taxon>Neopterygii</taxon>
        <taxon>Teleostei</taxon>
        <taxon>Neoteleostei</taxon>
        <taxon>Acanthomorphata</taxon>
        <taxon>Ovalentaria</taxon>
        <taxon>Atherinomorphae</taxon>
        <taxon>Cyprinodontiformes</taxon>
        <taxon>Goodeidae</taxon>
        <taxon>Ilyodon</taxon>
    </lineage>
</organism>